<keyword evidence="1" id="KW-0472">Membrane</keyword>
<evidence type="ECO:0000313" key="3">
    <source>
        <dbReference type="Proteomes" id="UP000199481"/>
    </source>
</evidence>
<proteinExistence type="predicted"/>
<feature type="transmembrane region" description="Helical" evidence="1">
    <location>
        <begin position="63"/>
        <end position="84"/>
    </location>
</feature>
<gene>
    <name evidence="2" type="ORF">SAMN04487752_1689</name>
</gene>
<dbReference type="Proteomes" id="UP000199481">
    <property type="component" value="Unassembled WGS sequence"/>
</dbReference>
<sequence length="85" mass="9495">MTSEKRAKSFLIMVTIFLIGLIISPGDHAEGGLIGIILLIIAIPSTSYNIWMNYKRIPKIYSVLEIVVVIICAILLIYTIINFLT</sequence>
<reference evidence="3" key="1">
    <citation type="submission" date="2016-10" db="EMBL/GenBank/DDBJ databases">
        <authorList>
            <person name="Varghese N."/>
            <person name="Submissions S."/>
        </authorList>
    </citation>
    <scope>NUCLEOTIDE SEQUENCE [LARGE SCALE GENOMIC DNA]</scope>
    <source>
        <strain evidence="3">MPL-11</strain>
    </source>
</reference>
<accession>A0A1H0ZTE6</accession>
<dbReference type="EMBL" id="FNJW01000008">
    <property type="protein sequence ID" value="SDQ30306.1"/>
    <property type="molecule type" value="Genomic_DNA"/>
</dbReference>
<dbReference type="AlphaFoldDB" id="A0A1H0ZTE6"/>
<evidence type="ECO:0000313" key="2">
    <source>
        <dbReference type="EMBL" id="SDQ30306.1"/>
    </source>
</evidence>
<keyword evidence="1" id="KW-1133">Transmembrane helix</keyword>
<dbReference type="RefSeq" id="WP_089977161.1">
    <property type="nucleotide sequence ID" value="NZ_CP084916.1"/>
</dbReference>
<keyword evidence="1" id="KW-0812">Transmembrane</keyword>
<organism evidence="2 3">
    <name type="scientific">Carnobacterium viridans</name>
    <dbReference type="NCBI Taxonomy" id="174587"/>
    <lineage>
        <taxon>Bacteria</taxon>
        <taxon>Bacillati</taxon>
        <taxon>Bacillota</taxon>
        <taxon>Bacilli</taxon>
        <taxon>Lactobacillales</taxon>
        <taxon>Carnobacteriaceae</taxon>
        <taxon>Carnobacterium</taxon>
    </lineage>
</organism>
<feature type="transmembrane region" description="Helical" evidence="1">
    <location>
        <begin position="32"/>
        <end position="51"/>
    </location>
</feature>
<feature type="transmembrane region" description="Helical" evidence="1">
    <location>
        <begin position="7"/>
        <end position="26"/>
    </location>
</feature>
<name>A0A1H0ZTE6_9LACT</name>
<evidence type="ECO:0000256" key="1">
    <source>
        <dbReference type="SAM" id="Phobius"/>
    </source>
</evidence>
<keyword evidence="3" id="KW-1185">Reference proteome</keyword>
<protein>
    <submittedName>
        <fullName evidence="2">Uncharacterized protein</fullName>
    </submittedName>
</protein>